<evidence type="ECO:0000259" key="9">
    <source>
        <dbReference type="SMART" id="SM00359"/>
    </source>
</evidence>
<dbReference type="InterPro" id="IPR019797">
    <property type="entry name" value="Glutamate_5-kinase_CS"/>
</dbReference>
<dbReference type="Pfam" id="PF00696">
    <property type="entry name" value="AA_kinase"/>
    <property type="match status" value="1"/>
</dbReference>
<dbReference type="FunFam" id="3.40.1160.10:FF:000018">
    <property type="entry name" value="Glutamate 5-kinase"/>
    <property type="match status" value="1"/>
</dbReference>
<feature type="binding site" evidence="8">
    <location>
        <position position="18"/>
    </location>
    <ligand>
        <name>ATP</name>
        <dbReference type="ChEBI" id="CHEBI:30616"/>
    </ligand>
</feature>
<comment type="function">
    <text evidence="8">Catalyzes the transfer of a phosphate group to glutamate to form L-glutamate 5-phosphate.</text>
</comment>
<dbReference type="HAMAP" id="MF_00456">
    <property type="entry name" value="ProB"/>
    <property type="match status" value="1"/>
</dbReference>
<dbReference type="CDD" id="cd04242">
    <property type="entry name" value="AAK_G5K_ProB"/>
    <property type="match status" value="1"/>
</dbReference>
<dbReference type="SMART" id="SM00359">
    <property type="entry name" value="PUA"/>
    <property type="match status" value="1"/>
</dbReference>
<dbReference type="GO" id="GO:0004349">
    <property type="term" value="F:glutamate 5-kinase activity"/>
    <property type="evidence" value="ECO:0007669"/>
    <property type="project" value="UniProtKB-UniRule"/>
</dbReference>
<evidence type="ECO:0000256" key="6">
    <source>
        <dbReference type="ARBA" id="ARBA00022777"/>
    </source>
</evidence>
<proteinExistence type="inferred from homology"/>
<reference evidence="10 11" key="1">
    <citation type="submission" date="2016-10" db="EMBL/GenBank/DDBJ databases">
        <authorList>
            <person name="de Groot N.N."/>
        </authorList>
    </citation>
    <scope>NUCLEOTIDE SEQUENCE [LARGE SCALE GENOMIC DNA]</scope>
    <source>
        <strain evidence="10 11">CGMCC 1.10836</strain>
    </source>
</reference>
<dbReference type="NCBIfam" id="TIGR01027">
    <property type="entry name" value="proB"/>
    <property type="match status" value="1"/>
</dbReference>
<dbReference type="PANTHER" id="PTHR43654:SF1">
    <property type="entry name" value="ISOPENTENYL PHOSPHATE KINASE"/>
    <property type="match status" value="1"/>
</dbReference>
<dbReference type="GO" id="GO:0003723">
    <property type="term" value="F:RNA binding"/>
    <property type="evidence" value="ECO:0007669"/>
    <property type="project" value="InterPro"/>
</dbReference>
<keyword evidence="1 8" id="KW-0963">Cytoplasm</keyword>
<dbReference type="Pfam" id="PF01472">
    <property type="entry name" value="PUA"/>
    <property type="match status" value="1"/>
</dbReference>
<sequence>MDTVKAPDIRAAKRLVIKIGSALLVDRVSGLRHDWLAALALDVAEAKARGTDVVIVSSGSIALGRTVLGLPHAELALEQSQAAAAVGQIRLARAYEEVLAPHGIVTGQVLVTLEDTQDRRRYLNSRATMETLLGLGVVPIVNENDTVATDEIRYGDNDRLAAQIAVTVGADQLILLSDVDGFYSANPKEDASAVRFDVVEKITPALEAMAGDPISGLSKGGMKTKVMAAKTAVAGGCAMAIMEGSVLRPLQALAHGAARTWFVSQADPQLARKRWINAMKPRGEVHVDAGAVAALRLGKSLLPAGVSGVSGAFGRGDPVAIVGPGGAVLGKGLVRYTAVEARAIAGHKSSEIAQILGSVGRAALIHRDDMVL</sequence>
<dbReference type="InterPro" id="IPR036974">
    <property type="entry name" value="PUA_sf"/>
</dbReference>
<keyword evidence="2 8" id="KW-0028">Amino-acid biosynthesis</keyword>
<dbReference type="CDD" id="cd21157">
    <property type="entry name" value="PUA_G5K"/>
    <property type="match status" value="1"/>
</dbReference>
<feature type="binding site" evidence="8">
    <location>
        <begin position="177"/>
        <end position="178"/>
    </location>
    <ligand>
        <name>ATP</name>
        <dbReference type="ChEBI" id="CHEBI:30616"/>
    </ligand>
</feature>
<dbReference type="InterPro" id="IPR001048">
    <property type="entry name" value="Asp/Glu/Uridylate_kinase"/>
</dbReference>
<accession>A0A1H8LQV4</accession>
<dbReference type="InterPro" id="IPR011529">
    <property type="entry name" value="Glu_5kinase"/>
</dbReference>
<protein>
    <recommendedName>
        <fullName evidence="8">Glutamate 5-kinase</fullName>
        <ecNumber evidence="8">2.7.2.11</ecNumber>
    </recommendedName>
    <alternativeName>
        <fullName evidence="8">Gamma-glutamyl kinase</fullName>
        <shortName evidence="8">GK</shortName>
    </alternativeName>
</protein>
<keyword evidence="3 8" id="KW-0641">Proline biosynthesis</keyword>
<dbReference type="GO" id="GO:0055129">
    <property type="term" value="P:L-proline biosynthetic process"/>
    <property type="evidence" value="ECO:0007669"/>
    <property type="project" value="UniProtKB-UniRule"/>
</dbReference>
<dbReference type="InterPro" id="IPR001057">
    <property type="entry name" value="Glu/AcGlu_kinase"/>
</dbReference>
<keyword evidence="4 8" id="KW-0808">Transferase</keyword>
<dbReference type="UniPathway" id="UPA00098">
    <property type="reaction ID" value="UER00359"/>
</dbReference>
<dbReference type="InterPro" id="IPR036393">
    <property type="entry name" value="AceGlu_kinase-like_sf"/>
</dbReference>
<evidence type="ECO:0000256" key="7">
    <source>
        <dbReference type="ARBA" id="ARBA00022840"/>
    </source>
</evidence>
<dbReference type="PIRSF" id="PIRSF000729">
    <property type="entry name" value="GK"/>
    <property type="match status" value="1"/>
</dbReference>
<dbReference type="PANTHER" id="PTHR43654">
    <property type="entry name" value="GLUTAMATE 5-KINASE"/>
    <property type="match status" value="1"/>
</dbReference>
<evidence type="ECO:0000256" key="2">
    <source>
        <dbReference type="ARBA" id="ARBA00022605"/>
    </source>
</evidence>
<evidence type="ECO:0000256" key="3">
    <source>
        <dbReference type="ARBA" id="ARBA00022650"/>
    </source>
</evidence>
<evidence type="ECO:0000256" key="4">
    <source>
        <dbReference type="ARBA" id="ARBA00022679"/>
    </source>
</evidence>
<comment type="caution">
    <text evidence="8">Lacks conserved residue(s) required for the propagation of feature annotation.</text>
</comment>
<dbReference type="PROSITE" id="PS50890">
    <property type="entry name" value="PUA"/>
    <property type="match status" value="1"/>
</dbReference>
<evidence type="ECO:0000313" key="11">
    <source>
        <dbReference type="Proteomes" id="UP000183002"/>
    </source>
</evidence>
<dbReference type="GO" id="GO:0005829">
    <property type="term" value="C:cytosol"/>
    <property type="evidence" value="ECO:0007669"/>
    <property type="project" value="TreeGrafter"/>
</dbReference>
<feature type="binding site" evidence="8">
    <location>
        <position position="157"/>
    </location>
    <ligand>
        <name>substrate</name>
    </ligand>
</feature>
<dbReference type="InterPro" id="IPR041739">
    <property type="entry name" value="G5K_ProB"/>
</dbReference>
<dbReference type="Proteomes" id="UP000183002">
    <property type="component" value="Unassembled WGS sequence"/>
</dbReference>
<dbReference type="EC" id="2.7.2.11" evidence="8"/>
<keyword evidence="5 8" id="KW-0547">Nucleotide-binding</keyword>
<keyword evidence="7 8" id="KW-0067">ATP-binding</keyword>
<dbReference type="InterPro" id="IPR002478">
    <property type="entry name" value="PUA"/>
</dbReference>
<dbReference type="STRING" id="1077947.SAMN05216227_104422"/>
<organism evidence="10 11">
    <name type="scientific">Pseudorhodobacter antarcticus</name>
    <dbReference type="NCBI Taxonomy" id="1077947"/>
    <lineage>
        <taxon>Bacteria</taxon>
        <taxon>Pseudomonadati</taxon>
        <taxon>Pseudomonadota</taxon>
        <taxon>Alphaproteobacteria</taxon>
        <taxon>Rhodobacterales</taxon>
        <taxon>Paracoccaceae</taxon>
        <taxon>Pseudorhodobacter</taxon>
    </lineage>
</organism>
<dbReference type="PROSITE" id="PS00902">
    <property type="entry name" value="GLUTAMATE_5_KINASE"/>
    <property type="match status" value="1"/>
</dbReference>
<dbReference type="SUPFAM" id="SSF88697">
    <property type="entry name" value="PUA domain-like"/>
    <property type="match status" value="1"/>
</dbReference>
<dbReference type="InterPro" id="IPR015947">
    <property type="entry name" value="PUA-like_sf"/>
</dbReference>
<dbReference type="AlphaFoldDB" id="A0A1H8LQV4"/>
<comment type="pathway">
    <text evidence="8">Amino-acid biosynthesis; L-proline biosynthesis; L-glutamate 5-semialdehyde from L-glutamate: step 1/2.</text>
</comment>
<dbReference type="OrthoDB" id="9804434at2"/>
<dbReference type="InterPro" id="IPR005715">
    <property type="entry name" value="Glu_5kinase/COase_Synthase"/>
</dbReference>
<dbReference type="SUPFAM" id="SSF53633">
    <property type="entry name" value="Carbamate kinase-like"/>
    <property type="match status" value="1"/>
</dbReference>
<evidence type="ECO:0000256" key="5">
    <source>
        <dbReference type="ARBA" id="ARBA00022741"/>
    </source>
</evidence>
<dbReference type="Gene3D" id="3.40.1160.10">
    <property type="entry name" value="Acetylglutamate kinase-like"/>
    <property type="match status" value="2"/>
</dbReference>
<keyword evidence="11" id="KW-1185">Reference proteome</keyword>
<name>A0A1H8LQV4_9RHOB</name>
<keyword evidence="6 8" id="KW-0418">Kinase</keyword>
<dbReference type="GO" id="GO:0005524">
    <property type="term" value="F:ATP binding"/>
    <property type="evidence" value="ECO:0007669"/>
    <property type="project" value="UniProtKB-KW"/>
</dbReference>
<dbReference type="PRINTS" id="PR00474">
    <property type="entry name" value="GLU5KINASE"/>
</dbReference>
<feature type="binding site" evidence="8">
    <location>
        <position position="145"/>
    </location>
    <ligand>
        <name>substrate</name>
    </ligand>
</feature>
<feature type="domain" description="PUA" evidence="9">
    <location>
        <begin position="283"/>
        <end position="365"/>
    </location>
</feature>
<gene>
    <name evidence="8" type="primary">proB</name>
    <name evidence="10" type="ORF">SAMN05216227_104422</name>
</gene>
<comment type="similarity">
    <text evidence="8">Belongs to the glutamate 5-kinase family.</text>
</comment>
<dbReference type="Gene3D" id="2.30.130.10">
    <property type="entry name" value="PUA domain"/>
    <property type="match status" value="1"/>
</dbReference>
<comment type="subcellular location">
    <subcellularLocation>
        <location evidence="8">Cytoplasm</location>
    </subcellularLocation>
</comment>
<dbReference type="EMBL" id="FOCO01000044">
    <property type="protein sequence ID" value="SEO07464.1"/>
    <property type="molecule type" value="Genomic_DNA"/>
</dbReference>
<evidence type="ECO:0000256" key="1">
    <source>
        <dbReference type="ARBA" id="ARBA00022490"/>
    </source>
</evidence>
<comment type="catalytic activity">
    <reaction evidence="8">
        <text>L-glutamate + ATP = L-glutamyl 5-phosphate + ADP</text>
        <dbReference type="Rhea" id="RHEA:14877"/>
        <dbReference type="ChEBI" id="CHEBI:29985"/>
        <dbReference type="ChEBI" id="CHEBI:30616"/>
        <dbReference type="ChEBI" id="CHEBI:58274"/>
        <dbReference type="ChEBI" id="CHEBI:456216"/>
        <dbReference type="EC" id="2.7.2.11"/>
    </reaction>
</comment>
<evidence type="ECO:0000313" key="10">
    <source>
        <dbReference type="EMBL" id="SEO07464.1"/>
    </source>
</evidence>
<evidence type="ECO:0000256" key="8">
    <source>
        <dbReference type="HAMAP-Rule" id="MF_00456"/>
    </source>
</evidence>
<feature type="binding site" evidence="8">
    <location>
        <position position="58"/>
    </location>
    <ligand>
        <name>substrate</name>
    </ligand>
</feature>